<dbReference type="FunFam" id="1.10.238.10:FF:000001">
    <property type="entry name" value="Calmodulin 1"/>
    <property type="match status" value="1"/>
</dbReference>
<evidence type="ECO:0000313" key="6">
    <source>
        <dbReference type="EMBL" id="NDV39109.1"/>
    </source>
</evidence>
<dbReference type="InterPro" id="IPR011992">
    <property type="entry name" value="EF-hand-dom_pair"/>
</dbReference>
<organism evidence="6">
    <name type="scientific">Arcella intermedia</name>
    <dbReference type="NCBI Taxonomy" id="1963864"/>
    <lineage>
        <taxon>Eukaryota</taxon>
        <taxon>Amoebozoa</taxon>
        <taxon>Tubulinea</taxon>
        <taxon>Elardia</taxon>
        <taxon>Arcellinida</taxon>
        <taxon>Sphaerothecina</taxon>
        <taxon>Arcellidae</taxon>
        <taxon>Arcella</taxon>
    </lineage>
</organism>
<keyword evidence="4" id="KW-0505">Motor protein</keyword>
<sequence length="139" mass="15684">MADKLQEIFSLWDVEGNNTIETKNFQFAFRAAGLAPTEEELEKITNEIDEGGKISFAKFKTACDNNKKLGQNIEELAISAFQVFDRDDNGTVQSQEMKHILTALGDKLTEEEADDFINECTPNPNDGTILYKKFVDKIK</sequence>
<feature type="domain" description="EF-hand" evidence="5">
    <location>
        <begin position="72"/>
        <end position="107"/>
    </location>
</feature>
<dbReference type="PANTHER" id="PTHR23048">
    <property type="entry name" value="MYOSIN LIGHT CHAIN 1, 3"/>
    <property type="match status" value="1"/>
</dbReference>
<dbReference type="PROSITE" id="PS00018">
    <property type="entry name" value="EF_HAND_1"/>
    <property type="match status" value="1"/>
</dbReference>
<keyword evidence="3" id="KW-0518">Myosin</keyword>
<dbReference type="SUPFAM" id="SSF47473">
    <property type="entry name" value="EF-hand"/>
    <property type="match status" value="1"/>
</dbReference>
<keyword evidence="1" id="KW-0677">Repeat</keyword>
<accession>A0A6B2LPI9</accession>
<protein>
    <recommendedName>
        <fullName evidence="5">EF-hand domain-containing protein</fullName>
    </recommendedName>
</protein>
<dbReference type="GO" id="GO:0005509">
    <property type="term" value="F:calcium ion binding"/>
    <property type="evidence" value="ECO:0007669"/>
    <property type="project" value="InterPro"/>
</dbReference>
<name>A0A6B2LPI9_9EUKA</name>
<evidence type="ECO:0000256" key="4">
    <source>
        <dbReference type="ARBA" id="ARBA00023175"/>
    </source>
</evidence>
<dbReference type="InterPro" id="IPR002048">
    <property type="entry name" value="EF_hand_dom"/>
</dbReference>
<evidence type="ECO:0000256" key="2">
    <source>
        <dbReference type="ARBA" id="ARBA00022837"/>
    </source>
</evidence>
<keyword evidence="2" id="KW-0106">Calcium</keyword>
<proteinExistence type="predicted"/>
<dbReference type="CDD" id="cd00051">
    <property type="entry name" value="EFh"/>
    <property type="match status" value="1"/>
</dbReference>
<dbReference type="SMART" id="SM00054">
    <property type="entry name" value="EFh"/>
    <property type="match status" value="2"/>
</dbReference>
<dbReference type="EMBL" id="GIBP01010140">
    <property type="protein sequence ID" value="NDV39109.1"/>
    <property type="molecule type" value="Transcribed_RNA"/>
</dbReference>
<dbReference type="InterPro" id="IPR050230">
    <property type="entry name" value="CALM/Myosin/TropC-like"/>
</dbReference>
<dbReference type="PANTHER" id="PTHR23048:SF0">
    <property type="entry name" value="CALMODULIN LIKE 3"/>
    <property type="match status" value="1"/>
</dbReference>
<dbReference type="InterPro" id="IPR018247">
    <property type="entry name" value="EF_Hand_1_Ca_BS"/>
</dbReference>
<dbReference type="PROSITE" id="PS50222">
    <property type="entry name" value="EF_HAND_2"/>
    <property type="match status" value="2"/>
</dbReference>
<evidence type="ECO:0000259" key="5">
    <source>
        <dbReference type="PROSITE" id="PS50222"/>
    </source>
</evidence>
<feature type="domain" description="EF-hand" evidence="5">
    <location>
        <begin position="1"/>
        <end position="35"/>
    </location>
</feature>
<reference evidence="6" key="1">
    <citation type="journal article" date="2020" name="J. Eukaryot. Microbiol.">
        <title>De novo Sequencing, Assembly and Annotation of the Transcriptome for the Free-Living Testate Amoeba Arcella intermedia.</title>
        <authorList>
            <person name="Ribeiro G.M."/>
            <person name="Porfirio-Sousa A.L."/>
            <person name="Maurer-Alcala X.X."/>
            <person name="Katz L.A."/>
            <person name="Lahr D.J.G."/>
        </authorList>
    </citation>
    <scope>NUCLEOTIDE SEQUENCE</scope>
</reference>
<evidence type="ECO:0000256" key="1">
    <source>
        <dbReference type="ARBA" id="ARBA00022737"/>
    </source>
</evidence>
<dbReference type="Pfam" id="PF13499">
    <property type="entry name" value="EF-hand_7"/>
    <property type="match status" value="1"/>
</dbReference>
<evidence type="ECO:0000256" key="3">
    <source>
        <dbReference type="ARBA" id="ARBA00023123"/>
    </source>
</evidence>
<dbReference type="GO" id="GO:0016460">
    <property type="term" value="C:myosin II complex"/>
    <property type="evidence" value="ECO:0007669"/>
    <property type="project" value="TreeGrafter"/>
</dbReference>
<dbReference type="AlphaFoldDB" id="A0A6B2LPI9"/>
<dbReference type="Gene3D" id="1.10.238.10">
    <property type="entry name" value="EF-hand"/>
    <property type="match status" value="2"/>
</dbReference>